<dbReference type="SUPFAM" id="SSF46785">
    <property type="entry name" value="Winged helix' DNA-binding domain"/>
    <property type="match status" value="1"/>
</dbReference>
<sequence length="155" mass="17834">MIKDQSWLTDASPCCATAMRKASRRLTQFYDDALAYSGIRSTQYAILAELNRRPMFPPTMQELADVMVMDRSALGHNLRPLERDGLLTLRQSNSDRRRRHVVLTQKGTEKAREAEQLWRTAQNRFVALFGEPNAAELRATLLEIAYDDRLSTLKY</sequence>
<feature type="domain" description="HTH marR-type" evidence="4">
    <location>
        <begin position="12"/>
        <end position="146"/>
    </location>
</feature>
<comment type="caution">
    <text evidence="5">The sequence shown here is derived from an EMBL/GenBank/DDBJ whole genome shotgun (WGS) entry which is preliminary data.</text>
</comment>
<dbReference type="GO" id="GO:0006950">
    <property type="term" value="P:response to stress"/>
    <property type="evidence" value="ECO:0007669"/>
    <property type="project" value="TreeGrafter"/>
</dbReference>
<dbReference type="PANTHER" id="PTHR33164">
    <property type="entry name" value="TRANSCRIPTIONAL REGULATOR, MARR FAMILY"/>
    <property type="match status" value="1"/>
</dbReference>
<keyword evidence="1" id="KW-0805">Transcription regulation</keyword>
<dbReference type="SMART" id="SM00347">
    <property type="entry name" value="HTH_MARR"/>
    <property type="match status" value="1"/>
</dbReference>
<dbReference type="AlphaFoldDB" id="A0A840RYM8"/>
<protein>
    <submittedName>
        <fullName evidence="5">DNA-binding MarR family transcriptional regulator</fullName>
    </submittedName>
</protein>
<dbReference type="Pfam" id="PF12802">
    <property type="entry name" value="MarR_2"/>
    <property type="match status" value="1"/>
</dbReference>
<gene>
    <name evidence="5" type="ORF">HNR39_003828</name>
</gene>
<proteinExistence type="predicted"/>
<evidence type="ECO:0000259" key="4">
    <source>
        <dbReference type="PROSITE" id="PS50995"/>
    </source>
</evidence>
<keyword evidence="3" id="KW-0804">Transcription</keyword>
<dbReference type="InterPro" id="IPR000835">
    <property type="entry name" value="HTH_MarR-typ"/>
</dbReference>
<evidence type="ECO:0000256" key="3">
    <source>
        <dbReference type="ARBA" id="ARBA00023163"/>
    </source>
</evidence>
<dbReference type="InterPro" id="IPR023187">
    <property type="entry name" value="Tscrpt_reg_MarR-type_CS"/>
</dbReference>
<organism evidence="5 6">
    <name type="scientific">Glaciimonas immobilis</name>
    <dbReference type="NCBI Taxonomy" id="728004"/>
    <lineage>
        <taxon>Bacteria</taxon>
        <taxon>Pseudomonadati</taxon>
        <taxon>Pseudomonadota</taxon>
        <taxon>Betaproteobacteria</taxon>
        <taxon>Burkholderiales</taxon>
        <taxon>Oxalobacteraceae</taxon>
        <taxon>Glaciimonas</taxon>
    </lineage>
</organism>
<dbReference type="GO" id="GO:0003677">
    <property type="term" value="F:DNA binding"/>
    <property type="evidence" value="ECO:0007669"/>
    <property type="project" value="UniProtKB-KW"/>
</dbReference>
<dbReference type="RefSeq" id="WP_245182282.1">
    <property type="nucleotide sequence ID" value="NZ_JAAOZT010000005.1"/>
</dbReference>
<accession>A0A840RYM8</accession>
<dbReference type="InterPro" id="IPR036390">
    <property type="entry name" value="WH_DNA-bd_sf"/>
</dbReference>
<evidence type="ECO:0000256" key="2">
    <source>
        <dbReference type="ARBA" id="ARBA00023125"/>
    </source>
</evidence>
<dbReference type="Gene3D" id="1.10.10.10">
    <property type="entry name" value="Winged helix-like DNA-binding domain superfamily/Winged helix DNA-binding domain"/>
    <property type="match status" value="1"/>
</dbReference>
<evidence type="ECO:0000313" key="5">
    <source>
        <dbReference type="EMBL" id="MBB5201966.1"/>
    </source>
</evidence>
<keyword evidence="6" id="KW-1185">Reference proteome</keyword>
<dbReference type="InterPro" id="IPR039422">
    <property type="entry name" value="MarR/SlyA-like"/>
</dbReference>
<name>A0A840RYM8_9BURK</name>
<evidence type="ECO:0000313" key="6">
    <source>
        <dbReference type="Proteomes" id="UP000571084"/>
    </source>
</evidence>
<evidence type="ECO:0000256" key="1">
    <source>
        <dbReference type="ARBA" id="ARBA00023015"/>
    </source>
</evidence>
<dbReference type="EMBL" id="JACHHQ010000009">
    <property type="protein sequence ID" value="MBB5201966.1"/>
    <property type="molecule type" value="Genomic_DNA"/>
</dbReference>
<dbReference type="Proteomes" id="UP000571084">
    <property type="component" value="Unassembled WGS sequence"/>
</dbReference>
<dbReference type="GO" id="GO:0003700">
    <property type="term" value="F:DNA-binding transcription factor activity"/>
    <property type="evidence" value="ECO:0007669"/>
    <property type="project" value="InterPro"/>
</dbReference>
<keyword evidence="2 5" id="KW-0238">DNA-binding</keyword>
<dbReference type="InterPro" id="IPR036388">
    <property type="entry name" value="WH-like_DNA-bd_sf"/>
</dbReference>
<dbReference type="PROSITE" id="PS01117">
    <property type="entry name" value="HTH_MARR_1"/>
    <property type="match status" value="1"/>
</dbReference>
<dbReference type="PROSITE" id="PS50995">
    <property type="entry name" value="HTH_MARR_2"/>
    <property type="match status" value="1"/>
</dbReference>
<dbReference type="PANTHER" id="PTHR33164:SF105">
    <property type="entry name" value="TRANSCRIPTIONAL REPRESSOR PROTEIN-RELATED"/>
    <property type="match status" value="1"/>
</dbReference>
<reference evidence="5 6" key="1">
    <citation type="submission" date="2020-08" db="EMBL/GenBank/DDBJ databases">
        <title>Genomic Encyclopedia of Type Strains, Phase IV (KMG-IV): sequencing the most valuable type-strain genomes for metagenomic binning, comparative biology and taxonomic classification.</title>
        <authorList>
            <person name="Goeker M."/>
        </authorList>
    </citation>
    <scope>NUCLEOTIDE SEQUENCE [LARGE SCALE GENOMIC DNA]</scope>
    <source>
        <strain evidence="5 6">DSM 23240</strain>
    </source>
</reference>